<feature type="compositionally biased region" description="Acidic residues" evidence="1">
    <location>
        <begin position="513"/>
        <end position="537"/>
    </location>
</feature>
<dbReference type="EMBL" id="JABCKV010000018">
    <property type="protein sequence ID" value="KAG5646689.1"/>
    <property type="molecule type" value="Genomic_DNA"/>
</dbReference>
<dbReference type="Gene3D" id="1.20.1260.60">
    <property type="entry name" value="Vacuolar protein sorting-associated protein Ist1"/>
    <property type="match status" value="1"/>
</dbReference>
<sequence length="1152" mass="125874">MLNRKVCTLLDLDIVSDLLIQRLGPDFAHSAAGNHDNHVAPVALQTITAPPSTAETLDSCLQKIANDYGVKWSPEPRREEILNTLSEILDPHSSPVVDMAKLRHICCRGIPDEPSWIRPRIWKLFLGILPVLKASWGGEMQKHRDNYYDLIQRLVEPFSALPPPTQPPTPLDSVLLDVSKQLSSIPFTLFGELIDTPESFESCPLDYDARDEIKITCARNLDIRLHDLKQPTDEMPLQPIENGTPEISLSTPEGSTFEGLDGPTRLLSFKPRVGGNPHPKHASALLRLLYLHASINPGNLSPHIPSLLVPLYTVLHQEAIPDDLAHAEADTFWLFEAMVGEFSELEDEEGGSIWTKRLSERLSWADSDLFNNLPMACTSSDSHVALGLDISDHLLNISAAMLIRSRAALFRLGKSGRKSPSLWTEETNALPPPSPLRAWELGDAFLEGMSLLQLYPLEAAGGIDRILQTASDLAYRRDEEIKLTQRHTLSLGTRLKTTVWKGFTNQEPSPDISPEESEDNLSDDDSPDDGNDTETPESTEPGITSRLANTMWRGITNQTSMEPPPSPLQLSSSSTPSSPSFSTQEAVTLKAGPGLTARLATTVWRGITNQTSMEPPPSPLSPQSPSFHPSSSPPTQSTMQASDPFRDESSTSKSGLWGYADKLKDSDAVATLAKASTNWRAKAMLGSWGRSSAPPPLPKVPGRSGSISEGSNIRPDEGRRGSLPSIDRSDVYSPPPRPLYFRPPRDSIILPANQTLPSEQSSHDSSLTDKARSLQSSLAALTRNSPSQSVPKSGPRPLLLSPSTPMTSPPNRPTLRSAGSTPAPARGEWADVMTLKGRSLHRDSQSSVSSLSPSDAFRSARSNRTEWDSDTGTSSRRVALNRKSVSPMAPIFRTRQERPDSASSSATSSEHGLLSPGTSTHGDLQDWNNVDAPESPLTSPPVLKSPTVFQPHENGVAPVSADDADDLPEPKKLVRKRTPTSPQYQPDDTSDSSLVRIPSRSPRLRSKGYTARLPNLNIPENGSCPQLVVERKSSNPNTLAVEWPVDDQEVARTPRASSFHVDDVPMSTTPNSSRSLRRSRKASTETQERLRKSSTDGSDTRLRKISSGQRTRKVSSEHRDVVKRATESSAEEGDDEGYDDLLSAYESDGQVS</sequence>
<feature type="compositionally biased region" description="Polar residues" evidence="1">
    <location>
        <begin position="916"/>
        <end position="928"/>
    </location>
</feature>
<evidence type="ECO:0008006" key="4">
    <source>
        <dbReference type="Google" id="ProtNLM"/>
    </source>
</evidence>
<feature type="compositionally biased region" description="Basic and acidic residues" evidence="1">
    <location>
        <begin position="1114"/>
        <end position="1126"/>
    </location>
</feature>
<feature type="region of interest" description="Disordered" evidence="1">
    <location>
        <begin position="233"/>
        <end position="261"/>
    </location>
</feature>
<feature type="compositionally biased region" description="Acidic residues" evidence="1">
    <location>
        <begin position="1129"/>
        <end position="1139"/>
    </location>
</feature>
<dbReference type="Proteomes" id="UP000775547">
    <property type="component" value="Unassembled WGS sequence"/>
</dbReference>
<evidence type="ECO:0000313" key="3">
    <source>
        <dbReference type="Proteomes" id="UP000775547"/>
    </source>
</evidence>
<gene>
    <name evidence="2" type="ORF">DXG03_002679</name>
</gene>
<feature type="compositionally biased region" description="Low complexity" evidence="1">
    <location>
        <begin position="795"/>
        <end position="806"/>
    </location>
</feature>
<reference evidence="2" key="2">
    <citation type="submission" date="2021-10" db="EMBL/GenBank/DDBJ databases">
        <title>Phylogenomics reveals ancestral predisposition of the termite-cultivated fungus Termitomyces towards a domesticated lifestyle.</title>
        <authorList>
            <person name="Auxier B."/>
            <person name="Grum-Grzhimaylo A."/>
            <person name="Cardenas M.E."/>
            <person name="Lodge J.D."/>
            <person name="Laessoe T."/>
            <person name="Pedersen O."/>
            <person name="Smith M.E."/>
            <person name="Kuyper T.W."/>
            <person name="Franco-Molano E.A."/>
            <person name="Baroni T.J."/>
            <person name="Aanen D.K."/>
        </authorList>
    </citation>
    <scope>NUCLEOTIDE SEQUENCE</scope>
    <source>
        <strain evidence="2">AP01</strain>
        <tissue evidence="2">Mycelium</tissue>
    </source>
</reference>
<evidence type="ECO:0000313" key="2">
    <source>
        <dbReference type="EMBL" id="KAG5646689.1"/>
    </source>
</evidence>
<reference evidence="2" key="1">
    <citation type="submission" date="2020-07" db="EMBL/GenBank/DDBJ databases">
        <authorList>
            <person name="Nieuwenhuis M."/>
            <person name="Van De Peppel L.J.J."/>
        </authorList>
    </citation>
    <scope>NUCLEOTIDE SEQUENCE</scope>
    <source>
        <strain evidence="2">AP01</strain>
        <tissue evidence="2">Mycelium</tissue>
    </source>
</reference>
<organism evidence="2 3">
    <name type="scientific">Asterophora parasitica</name>
    <dbReference type="NCBI Taxonomy" id="117018"/>
    <lineage>
        <taxon>Eukaryota</taxon>
        <taxon>Fungi</taxon>
        <taxon>Dikarya</taxon>
        <taxon>Basidiomycota</taxon>
        <taxon>Agaricomycotina</taxon>
        <taxon>Agaricomycetes</taxon>
        <taxon>Agaricomycetidae</taxon>
        <taxon>Agaricales</taxon>
        <taxon>Tricholomatineae</taxon>
        <taxon>Lyophyllaceae</taxon>
        <taxon>Asterophora</taxon>
    </lineage>
</organism>
<feature type="compositionally biased region" description="Polar residues" evidence="1">
    <location>
        <begin position="979"/>
        <end position="993"/>
    </location>
</feature>
<dbReference type="AlphaFoldDB" id="A0A9P7GA26"/>
<accession>A0A9P7GA26</accession>
<dbReference type="OrthoDB" id="29853at2759"/>
<feature type="compositionally biased region" description="Polar residues" evidence="1">
    <location>
        <begin position="245"/>
        <end position="254"/>
    </location>
</feature>
<feature type="region of interest" description="Disordered" evidence="1">
    <location>
        <begin position="500"/>
        <end position="660"/>
    </location>
</feature>
<proteinExistence type="predicted"/>
<dbReference type="SUPFAM" id="SSF47923">
    <property type="entry name" value="Ypt/Rab-GAP domain of gyp1p"/>
    <property type="match status" value="1"/>
</dbReference>
<dbReference type="InterPro" id="IPR042277">
    <property type="entry name" value="IST1-like"/>
</dbReference>
<protein>
    <recommendedName>
        <fullName evidence="4">Rab-GAP TBC domain-containing protein</fullName>
    </recommendedName>
</protein>
<feature type="compositionally biased region" description="Polar residues" evidence="1">
    <location>
        <begin position="773"/>
        <end position="791"/>
    </location>
</feature>
<feature type="region of interest" description="Disordered" evidence="1">
    <location>
        <begin position="686"/>
        <end position="1152"/>
    </location>
</feature>
<name>A0A9P7GA26_9AGAR</name>
<feature type="compositionally biased region" description="Basic and acidic residues" evidence="1">
    <location>
        <begin position="1082"/>
        <end position="1102"/>
    </location>
</feature>
<dbReference type="InterPro" id="IPR035969">
    <property type="entry name" value="Rab-GAP_TBC_sf"/>
</dbReference>
<evidence type="ECO:0000256" key="1">
    <source>
        <dbReference type="SAM" id="MobiDB-lite"/>
    </source>
</evidence>
<feature type="compositionally biased region" description="Low complexity" evidence="1">
    <location>
        <begin position="845"/>
        <end position="855"/>
    </location>
</feature>
<feature type="compositionally biased region" description="Polar residues" evidence="1">
    <location>
        <begin position="538"/>
        <end position="548"/>
    </location>
</feature>
<feature type="compositionally biased region" description="Low complexity" evidence="1">
    <location>
        <begin position="623"/>
        <end position="637"/>
    </location>
</feature>
<comment type="caution">
    <text evidence="2">The sequence shown here is derived from an EMBL/GenBank/DDBJ whole genome shotgun (WGS) entry which is preliminary data.</text>
</comment>
<feature type="compositionally biased region" description="Polar residues" evidence="1">
    <location>
        <begin position="752"/>
        <end position="765"/>
    </location>
</feature>
<feature type="compositionally biased region" description="Low complexity" evidence="1">
    <location>
        <begin position="568"/>
        <end position="584"/>
    </location>
</feature>
<keyword evidence="3" id="KW-1185">Reference proteome</keyword>